<dbReference type="EMBL" id="FOOX01000003">
    <property type="protein sequence ID" value="SFG27301.1"/>
    <property type="molecule type" value="Genomic_DNA"/>
</dbReference>
<evidence type="ECO:0000313" key="1">
    <source>
        <dbReference type="EMBL" id="SFG27301.1"/>
    </source>
</evidence>
<name>A0A1I2QNW3_9FIRM</name>
<sequence length="49" mass="5431">MPNIDTKGMEAANLSQEQLNHLINTEKEINASGANQEIYLLAVQRHPGK</sequence>
<dbReference type="AlphaFoldDB" id="A0A1I2QNW3"/>
<gene>
    <name evidence="1" type="ORF">SAMN05660649_01223</name>
</gene>
<evidence type="ECO:0000313" key="2">
    <source>
        <dbReference type="Proteomes" id="UP000199337"/>
    </source>
</evidence>
<protein>
    <submittedName>
        <fullName evidence="1">Uncharacterized protein</fullName>
    </submittedName>
</protein>
<dbReference type="RefSeq" id="WP_165613400.1">
    <property type="nucleotide sequence ID" value="NZ_FOOX01000003.1"/>
</dbReference>
<keyword evidence="2" id="KW-1185">Reference proteome</keyword>
<organism evidence="1 2">
    <name type="scientific">Desulfotruncus arcticus DSM 17038</name>
    <dbReference type="NCBI Taxonomy" id="1121424"/>
    <lineage>
        <taxon>Bacteria</taxon>
        <taxon>Bacillati</taxon>
        <taxon>Bacillota</taxon>
        <taxon>Clostridia</taxon>
        <taxon>Eubacteriales</taxon>
        <taxon>Desulfallaceae</taxon>
        <taxon>Desulfotruncus</taxon>
    </lineage>
</organism>
<reference evidence="2" key="1">
    <citation type="submission" date="2016-10" db="EMBL/GenBank/DDBJ databases">
        <authorList>
            <person name="Varghese N."/>
            <person name="Submissions S."/>
        </authorList>
    </citation>
    <scope>NUCLEOTIDE SEQUENCE [LARGE SCALE GENOMIC DNA]</scope>
    <source>
        <strain evidence="2">DSM 17038</strain>
    </source>
</reference>
<proteinExistence type="predicted"/>
<accession>A0A1I2QNW3</accession>
<dbReference type="Proteomes" id="UP000199337">
    <property type="component" value="Unassembled WGS sequence"/>
</dbReference>